<evidence type="ECO:0000256" key="1">
    <source>
        <dbReference type="SAM" id="MobiDB-lite"/>
    </source>
</evidence>
<keyword evidence="3" id="KW-1185">Reference proteome</keyword>
<protein>
    <submittedName>
        <fullName evidence="2">Uncharacterized protein</fullName>
    </submittedName>
</protein>
<feature type="compositionally biased region" description="Low complexity" evidence="1">
    <location>
        <begin position="13"/>
        <end position="28"/>
    </location>
</feature>
<evidence type="ECO:0000313" key="3">
    <source>
        <dbReference type="Proteomes" id="UP000314294"/>
    </source>
</evidence>
<dbReference type="AlphaFoldDB" id="A0A4Z2FYJ9"/>
<feature type="region of interest" description="Disordered" evidence="1">
    <location>
        <begin position="1"/>
        <end position="49"/>
    </location>
</feature>
<sequence length="138" mass="14634">MGGSCFLPKDSRAGLALGSPGPLWSSPSDETSRYGSAASERHREAATNAGDDECDQYARNRFRKVTPLPTMVPLQEPPGPSATEMGQKGEVKAYGRLHACRGARLTSAATFTALLLTSDAEPLVLICIGALAFIRAMH</sequence>
<organism evidence="2 3">
    <name type="scientific">Liparis tanakae</name>
    <name type="common">Tanaka's snailfish</name>
    <dbReference type="NCBI Taxonomy" id="230148"/>
    <lineage>
        <taxon>Eukaryota</taxon>
        <taxon>Metazoa</taxon>
        <taxon>Chordata</taxon>
        <taxon>Craniata</taxon>
        <taxon>Vertebrata</taxon>
        <taxon>Euteleostomi</taxon>
        <taxon>Actinopterygii</taxon>
        <taxon>Neopterygii</taxon>
        <taxon>Teleostei</taxon>
        <taxon>Neoteleostei</taxon>
        <taxon>Acanthomorphata</taxon>
        <taxon>Eupercaria</taxon>
        <taxon>Perciformes</taxon>
        <taxon>Cottioidei</taxon>
        <taxon>Cottales</taxon>
        <taxon>Liparidae</taxon>
        <taxon>Liparis</taxon>
    </lineage>
</organism>
<name>A0A4Z2FYJ9_9TELE</name>
<evidence type="ECO:0000313" key="2">
    <source>
        <dbReference type="EMBL" id="TNN46376.1"/>
    </source>
</evidence>
<gene>
    <name evidence="2" type="ORF">EYF80_043409</name>
</gene>
<reference evidence="2 3" key="1">
    <citation type="submission" date="2019-03" db="EMBL/GenBank/DDBJ databases">
        <title>First draft genome of Liparis tanakae, snailfish: a comprehensive survey of snailfish specific genes.</title>
        <authorList>
            <person name="Kim W."/>
            <person name="Song I."/>
            <person name="Jeong J.-H."/>
            <person name="Kim D."/>
            <person name="Kim S."/>
            <person name="Ryu S."/>
            <person name="Song J.Y."/>
            <person name="Lee S.K."/>
        </authorList>
    </citation>
    <scope>NUCLEOTIDE SEQUENCE [LARGE SCALE GENOMIC DNA]</scope>
    <source>
        <tissue evidence="2">Muscle</tissue>
    </source>
</reference>
<proteinExistence type="predicted"/>
<comment type="caution">
    <text evidence="2">The sequence shown here is derived from an EMBL/GenBank/DDBJ whole genome shotgun (WGS) entry which is preliminary data.</text>
</comment>
<accession>A0A4Z2FYJ9</accession>
<dbReference type="Proteomes" id="UP000314294">
    <property type="component" value="Unassembled WGS sequence"/>
</dbReference>
<dbReference type="EMBL" id="SRLO01000791">
    <property type="protein sequence ID" value="TNN46376.1"/>
    <property type="molecule type" value="Genomic_DNA"/>
</dbReference>